<gene>
    <name evidence="7" type="ORF">BDV29DRAFT_164197</name>
</gene>
<dbReference type="Proteomes" id="UP000326565">
    <property type="component" value="Unassembled WGS sequence"/>
</dbReference>
<dbReference type="InterPro" id="IPR001138">
    <property type="entry name" value="Zn2Cys6_DnaBD"/>
</dbReference>
<dbReference type="GO" id="GO:0008270">
    <property type="term" value="F:zinc ion binding"/>
    <property type="evidence" value="ECO:0007669"/>
    <property type="project" value="InterPro"/>
</dbReference>
<dbReference type="Gene3D" id="4.10.240.10">
    <property type="entry name" value="Zn(2)-C6 fungal-type DNA-binding domain"/>
    <property type="match status" value="2"/>
</dbReference>
<dbReference type="AlphaFoldDB" id="A0A5N5XG35"/>
<evidence type="ECO:0000256" key="3">
    <source>
        <dbReference type="ARBA" id="ARBA00023125"/>
    </source>
</evidence>
<keyword evidence="8" id="KW-1185">Reference proteome</keyword>
<comment type="subcellular location">
    <subcellularLocation>
        <location evidence="1">Nucleus</location>
    </subcellularLocation>
</comment>
<dbReference type="PROSITE" id="PS50048">
    <property type="entry name" value="ZN2_CY6_FUNGAL_2"/>
    <property type="match status" value="2"/>
</dbReference>
<dbReference type="InterPro" id="IPR021858">
    <property type="entry name" value="Fun_TF"/>
</dbReference>
<keyword evidence="3" id="KW-0238">DNA-binding</keyword>
<evidence type="ECO:0000256" key="5">
    <source>
        <dbReference type="ARBA" id="ARBA00023242"/>
    </source>
</evidence>
<dbReference type="SMART" id="SM00066">
    <property type="entry name" value="GAL4"/>
    <property type="match status" value="2"/>
</dbReference>
<dbReference type="InterPro" id="IPR036864">
    <property type="entry name" value="Zn2-C6_fun-type_DNA-bd_sf"/>
</dbReference>
<reference evidence="7 8" key="1">
    <citation type="submission" date="2019-04" db="EMBL/GenBank/DDBJ databases">
        <title>Friends and foes A comparative genomics study of 23 Aspergillus species from section Flavi.</title>
        <authorList>
            <consortium name="DOE Joint Genome Institute"/>
            <person name="Kjaerbolling I."/>
            <person name="Vesth T."/>
            <person name="Frisvad J.C."/>
            <person name="Nybo J.L."/>
            <person name="Theobald S."/>
            <person name="Kildgaard S."/>
            <person name="Isbrandt T."/>
            <person name="Kuo A."/>
            <person name="Sato A."/>
            <person name="Lyhne E.K."/>
            <person name="Kogle M.E."/>
            <person name="Wiebenga A."/>
            <person name="Kun R.S."/>
            <person name="Lubbers R.J."/>
            <person name="Makela M.R."/>
            <person name="Barry K."/>
            <person name="Chovatia M."/>
            <person name="Clum A."/>
            <person name="Daum C."/>
            <person name="Haridas S."/>
            <person name="He G."/>
            <person name="LaButti K."/>
            <person name="Lipzen A."/>
            <person name="Mondo S."/>
            <person name="Riley R."/>
            <person name="Salamov A."/>
            <person name="Simmons B.A."/>
            <person name="Magnuson J.K."/>
            <person name="Henrissat B."/>
            <person name="Mortensen U.H."/>
            <person name="Larsen T.O."/>
            <person name="Devries R.P."/>
            <person name="Grigoriev I.V."/>
            <person name="Machida M."/>
            <person name="Baker S.E."/>
            <person name="Andersen M.R."/>
        </authorList>
    </citation>
    <scope>NUCLEOTIDE SEQUENCE [LARGE SCALE GENOMIC DNA]</scope>
    <source>
        <strain evidence="7 8">CBS 151.66</strain>
    </source>
</reference>
<evidence type="ECO:0000256" key="2">
    <source>
        <dbReference type="ARBA" id="ARBA00023015"/>
    </source>
</evidence>
<feature type="domain" description="Zn(2)-C6 fungal-type" evidence="6">
    <location>
        <begin position="61"/>
        <end position="91"/>
    </location>
</feature>
<keyword evidence="5" id="KW-0539">Nucleus</keyword>
<dbReference type="PROSITE" id="PS00463">
    <property type="entry name" value="ZN2_CY6_FUNGAL_1"/>
    <property type="match status" value="2"/>
</dbReference>
<dbReference type="PANTHER" id="PTHR37534">
    <property type="entry name" value="TRANSCRIPTIONAL ACTIVATOR PROTEIN UGA3"/>
    <property type="match status" value="1"/>
</dbReference>
<dbReference type="GO" id="GO:0005634">
    <property type="term" value="C:nucleus"/>
    <property type="evidence" value="ECO:0007669"/>
    <property type="project" value="UniProtKB-SubCell"/>
</dbReference>
<evidence type="ECO:0000313" key="8">
    <source>
        <dbReference type="Proteomes" id="UP000326565"/>
    </source>
</evidence>
<dbReference type="Pfam" id="PF11951">
    <property type="entry name" value="Fungal_trans_2"/>
    <property type="match status" value="1"/>
</dbReference>
<keyword evidence="4" id="KW-0804">Transcription</keyword>
<organism evidence="7 8">
    <name type="scientific">Aspergillus leporis</name>
    <dbReference type="NCBI Taxonomy" id="41062"/>
    <lineage>
        <taxon>Eukaryota</taxon>
        <taxon>Fungi</taxon>
        <taxon>Dikarya</taxon>
        <taxon>Ascomycota</taxon>
        <taxon>Pezizomycotina</taxon>
        <taxon>Eurotiomycetes</taxon>
        <taxon>Eurotiomycetidae</taxon>
        <taxon>Eurotiales</taxon>
        <taxon>Aspergillaceae</taxon>
        <taxon>Aspergillus</taxon>
        <taxon>Aspergillus subgen. Circumdati</taxon>
    </lineage>
</organism>
<proteinExistence type="predicted"/>
<dbReference type="CDD" id="cd00067">
    <property type="entry name" value="GAL4"/>
    <property type="match status" value="2"/>
</dbReference>
<dbReference type="SUPFAM" id="SSF57701">
    <property type="entry name" value="Zn2/Cys6 DNA-binding domain"/>
    <property type="match status" value="2"/>
</dbReference>
<evidence type="ECO:0000256" key="4">
    <source>
        <dbReference type="ARBA" id="ARBA00023163"/>
    </source>
</evidence>
<keyword evidence="2" id="KW-0805">Transcription regulation</keyword>
<dbReference type="GO" id="GO:0003677">
    <property type="term" value="F:DNA binding"/>
    <property type="evidence" value="ECO:0007669"/>
    <property type="project" value="UniProtKB-KW"/>
</dbReference>
<name>A0A5N5XG35_9EURO</name>
<evidence type="ECO:0000256" key="1">
    <source>
        <dbReference type="ARBA" id="ARBA00004123"/>
    </source>
</evidence>
<accession>A0A5N5XG35</accession>
<dbReference type="GO" id="GO:0000981">
    <property type="term" value="F:DNA-binding transcription factor activity, RNA polymerase II-specific"/>
    <property type="evidence" value="ECO:0007669"/>
    <property type="project" value="InterPro"/>
</dbReference>
<evidence type="ECO:0000259" key="6">
    <source>
        <dbReference type="PROSITE" id="PS50048"/>
    </source>
</evidence>
<dbReference type="PANTHER" id="PTHR37534:SF46">
    <property type="entry name" value="ZN(II)2CYS6 TRANSCRIPTION FACTOR (EUROFUNG)"/>
    <property type="match status" value="1"/>
</dbReference>
<feature type="domain" description="Zn(2)-C6 fungal-type" evidence="6">
    <location>
        <begin position="7"/>
        <end position="34"/>
    </location>
</feature>
<protein>
    <submittedName>
        <fullName evidence="7">Fungal-specific transcription factor domain-containing protein</fullName>
    </submittedName>
</protein>
<dbReference type="GO" id="GO:0009893">
    <property type="term" value="P:positive regulation of metabolic process"/>
    <property type="evidence" value="ECO:0007669"/>
    <property type="project" value="UniProtKB-ARBA"/>
</dbReference>
<evidence type="ECO:0000313" key="7">
    <source>
        <dbReference type="EMBL" id="KAB8079681.1"/>
    </source>
</evidence>
<sequence>MNATGRVCARCAKIKQRCDGSTPCSRCARLGHICGPQQPGHLPDLKTLNYRRPRASRSRGGCLSCKARKKKCDEIRPRCSDCRRLNLPCYWRSSPSFSSPTDPSLPSPSESSLPLMALDPITPSDQGVDGPIESSSPWLAAEETTMPVASTCGSANPYLHNDEERSLFNHYLHIVARALSRSGDPEGNPFLSILLPMAASSDTVTSVILGLSGCHWKRVYPGIWKRALARQGKALAQVNQLLSTPDGQSTPEACITVLLLCLTELCDGSSHAWEWHLRAASALLTSAGAQSLEPGPEGRFCLELFRYLDSMSTISRCKPPLLREGAKLTDLTGGRSTRTLPTAPADAVSGIAPALLELLGMVNLLAAHRSRRVDELSELGFRTAASHVQSQLDSWKAEYEAATVTDRQPDQVTKAFEWAIRLRLHQVVDGYDARHEMVEAAVSPILSAVMTIPYGSSVEGCLLFPLVIAGASSTDVERRMLVKERLMVMENTLGFGHISHARRLLETVWEDESDGNWARVRYNSFPGMVFV</sequence>
<dbReference type="Pfam" id="PF00172">
    <property type="entry name" value="Zn_clus"/>
    <property type="match status" value="2"/>
</dbReference>
<dbReference type="EMBL" id="ML732149">
    <property type="protein sequence ID" value="KAB8079681.1"/>
    <property type="molecule type" value="Genomic_DNA"/>
</dbReference>
<dbReference type="OrthoDB" id="434972at2759"/>